<dbReference type="EMBL" id="JBHSBH010000003">
    <property type="protein sequence ID" value="MFC3994963.1"/>
    <property type="molecule type" value="Genomic_DNA"/>
</dbReference>
<accession>A0ABV8FIQ2</accession>
<gene>
    <name evidence="2" type="ORF">ACFOVU_03500</name>
</gene>
<keyword evidence="3" id="KW-1185">Reference proteome</keyword>
<dbReference type="RefSeq" id="WP_378529802.1">
    <property type="nucleotide sequence ID" value="NZ_JBHSBH010000003.1"/>
</dbReference>
<protein>
    <recommendedName>
        <fullName evidence="1">DUF7660 domain-containing protein</fullName>
    </recommendedName>
</protein>
<evidence type="ECO:0000313" key="3">
    <source>
        <dbReference type="Proteomes" id="UP001595847"/>
    </source>
</evidence>
<dbReference type="InterPro" id="IPR056077">
    <property type="entry name" value="DUF7660"/>
</dbReference>
<proteinExistence type="predicted"/>
<dbReference type="Pfam" id="PF24693">
    <property type="entry name" value="DUF7660"/>
    <property type="match status" value="1"/>
</dbReference>
<organism evidence="2 3">
    <name type="scientific">Nocardiopsis sediminis</name>
    <dbReference type="NCBI Taxonomy" id="1778267"/>
    <lineage>
        <taxon>Bacteria</taxon>
        <taxon>Bacillati</taxon>
        <taxon>Actinomycetota</taxon>
        <taxon>Actinomycetes</taxon>
        <taxon>Streptosporangiales</taxon>
        <taxon>Nocardiopsidaceae</taxon>
        <taxon>Nocardiopsis</taxon>
    </lineage>
</organism>
<name>A0ABV8FIQ2_9ACTN</name>
<evidence type="ECO:0000313" key="2">
    <source>
        <dbReference type="EMBL" id="MFC3994963.1"/>
    </source>
</evidence>
<feature type="domain" description="DUF7660" evidence="1">
    <location>
        <begin position="17"/>
        <end position="88"/>
    </location>
</feature>
<sequence>MPFPSSPASGASDVTGREELAAFIARLGAEFRERGEEWENTTLDRYLDSLAAWLRSAPGWYANTGRELPEDADWTLFARALAAATVYE</sequence>
<comment type="caution">
    <text evidence="2">The sequence shown here is derived from an EMBL/GenBank/DDBJ whole genome shotgun (WGS) entry which is preliminary data.</text>
</comment>
<dbReference type="Proteomes" id="UP001595847">
    <property type="component" value="Unassembled WGS sequence"/>
</dbReference>
<evidence type="ECO:0000259" key="1">
    <source>
        <dbReference type="Pfam" id="PF24693"/>
    </source>
</evidence>
<reference evidence="3" key="1">
    <citation type="journal article" date="2019" name="Int. J. Syst. Evol. Microbiol.">
        <title>The Global Catalogue of Microorganisms (GCM) 10K type strain sequencing project: providing services to taxonomists for standard genome sequencing and annotation.</title>
        <authorList>
            <consortium name="The Broad Institute Genomics Platform"/>
            <consortium name="The Broad Institute Genome Sequencing Center for Infectious Disease"/>
            <person name="Wu L."/>
            <person name="Ma J."/>
        </authorList>
    </citation>
    <scope>NUCLEOTIDE SEQUENCE [LARGE SCALE GENOMIC DNA]</scope>
    <source>
        <strain evidence="3">TBRC 1826</strain>
    </source>
</reference>